<dbReference type="EMBL" id="CP018154">
    <property type="protein sequence ID" value="APG63606.1"/>
    <property type="molecule type" value="Genomic_DNA"/>
</dbReference>
<name>A0A1L3JEQ4_9SPHN</name>
<accession>A0A1L3JEQ4</accession>
<dbReference type="KEGG" id="sphl:LPB140_05325"/>
<protein>
    <submittedName>
        <fullName evidence="2">NAD(P)-dependent oxidoreductase</fullName>
    </submittedName>
</protein>
<reference evidence="2 3" key="1">
    <citation type="submission" date="2016-11" db="EMBL/GenBank/DDBJ databases">
        <title>Sphingorhabdus sp. LPB0140, isolated from marine environment.</title>
        <authorList>
            <person name="Kim E."/>
            <person name="Yi H."/>
        </authorList>
    </citation>
    <scope>NUCLEOTIDE SEQUENCE [LARGE SCALE GENOMIC DNA]</scope>
    <source>
        <strain evidence="2 3">LPB0140</strain>
    </source>
</reference>
<keyword evidence="3" id="KW-1185">Reference proteome</keyword>
<dbReference type="InterPro" id="IPR036291">
    <property type="entry name" value="NAD(P)-bd_dom_sf"/>
</dbReference>
<sequence length="268" mass="29471">MTKNMLIFGLGYTASFLRTALIEGGWQVTATQRGAGAYSMAFEDEDAVLAAIKNASFILSSVPPKNGTDPVLEKYGAAILDAAPQWSGYLSSTGVYGDVKGAWVDEHSPIGTGRRTDRAKADMAWQNYGAHIFRLPGIYGPGRNMLDRIIEGRAKKIDMPNQIFSRIHVQDIVAAIIKSFNRPNGVYNIGDNYPCSQNELVDYACQLLGKPPPALLSLQQADLSPMAMGFYAENRRVSNMKAKRILAWTPQFGDYRAGLLNCYQQDGY</sequence>
<organism evidence="2 3">
    <name type="scientific">Sphingorhabdus lutea</name>
    <dbReference type="NCBI Taxonomy" id="1913578"/>
    <lineage>
        <taxon>Bacteria</taxon>
        <taxon>Pseudomonadati</taxon>
        <taxon>Pseudomonadota</taxon>
        <taxon>Alphaproteobacteria</taxon>
        <taxon>Sphingomonadales</taxon>
        <taxon>Sphingomonadaceae</taxon>
        <taxon>Sphingorhabdus</taxon>
    </lineage>
</organism>
<dbReference type="Gene3D" id="3.40.50.720">
    <property type="entry name" value="NAD(P)-binding Rossmann-like Domain"/>
    <property type="match status" value="1"/>
</dbReference>
<proteinExistence type="predicted"/>
<dbReference type="OrthoDB" id="9808276at2"/>
<evidence type="ECO:0000256" key="1">
    <source>
        <dbReference type="ARBA" id="ARBA00023027"/>
    </source>
</evidence>
<dbReference type="PANTHER" id="PTHR43574">
    <property type="entry name" value="EPIMERASE-RELATED"/>
    <property type="match status" value="1"/>
</dbReference>
<gene>
    <name evidence="2" type="ORF">LPB140_05325</name>
</gene>
<evidence type="ECO:0000313" key="2">
    <source>
        <dbReference type="EMBL" id="APG63606.1"/>
    </source>
</evidence>
<evidence type="ECO:0000313" key="3">
    <source>
        <dbReference type="Proteomes" id="UP000242561"/>
    </source>
</evidence>
<dbReference type="STRING" id="1913578.LPB140_05325"/>
<keyword evidence="1" id="KW-0520">NAD</keyword>
<dbReference type="AlphaFoldDB" id="A0A1L3JEQ4"/>
<dbReference type="SUPFAM" id="SSF51735">
    <property type="entry name" value="NAD(P)-binding Rossmann-fold domains"/>
    <property type="match status" value="1"/>
</dbReference>
<dbReference type="Proteomes" id="UP000242561">
    <property type="component" value="Chromosome"/>
</dbReference>